<dbReference type="Proteomes" id="UP000694557">
    <property type="component" value="Unassembled WGS sequence"/>
</dbReference>
<dbReference type="Ensembl" id="ENSOKIT00005090179.1">
    <property type="protein sequence ID" value="ENSOKIP00005084399.1"/>
    <property type="gene ID" value="ENSOKIG00005036716.1"/>
</dbReference>
<reference evidence="1" key="1">
    <citation type="submission" date="2025-08" db="UniProtKB">
        <authorList>
            <consortium name="Ensembl"/>
        </authorList>
    </citation>
    <scope>IDENTIFICATION</scope>
</reference>
<reference evidence="1" key="2">
    <citation type="submission" date="2025-09" db="UniProtKB">
        <authorList>
            <consortium name="Ensembl"/>
        </authorList>
    </citation>
    <scope>IDENTIFICATION</scope>
</reference>
<organism evidence="1 2">
    <name type="scientific">Oncorhynchus kisutch</name>
    <name type="common">Coho salmon</name>
    <name type="synonym">Salmo kisutch</name>
    <dbReference type="NCBI Taxonomy" id="8019"/>
    <lineage>
        <taxon>Eukaryota</taxon>
        <taxon>Metazoa</taxon>
        <taxon>Chordata</taxon>
        <taxon>Craniata</taxon>
        <taxon>Vertebrata</taxon>
        <taxon>Euteleostomi</taxon>
        <taxon>Actinopterygii</taxon>
        <taxon>Neopterygii</taxon>
        <taxon>Teleostei</taxon>
        <taxon>Protacanthopterygii</taxon>
        <taxon>Salmoniformes</taxon>
        <taxon>Salmonidae</taxon>
        <taxon>Salmoninae</taxon>
        <taxon>Oncorhynchus</taxon>
    </lineage>
</organism>
<protein>
    <submittedName>
        <fullName evidence="1">Uncharacterized protein</fullName>
    </submittedName>
</protein>
<keyword evidence="2" id="KW-1185">Reference proteome</keyword>
<accession>A0A8C7J9Z1</accession>
<evidence type="ECO:0000313" key="2">
    <source>
        <dbReference type="Proteomes" id="UP000694557"/>
    </source>
</evidence>
<proteinExistence type="predicted"/>
<dbReference type="AlphaFoldDB" id="A0A8C7J9Z1"/>
<sequence length="93" mass="10224">IFPGRWSLDQDNSSTVFTASHWHGWHISDQTLNMRSLVPCCVQNGHSHGVVGGGILLGPLPHLSPLALQPAHTLLSPLQERTEANVRCNISYF</sequence>
<evidence type="ECO:0000313" key="1">
    <source>
        <dbReference type="Ensembl" id="ENSOKIP00005084399.1"/>
    </source>
</evidence>
<name>A0A8C7J9Z1_ONCKI</name>